<dbReference type="Pfam" id="PF05192">
    <property type="entry name" value="MutS_III"/>
    <property type="match status" value="1"/>
</dbReference>
<dbReference type="PANTHER" id="PTHR11361:SF21">
    <property type="entry name" value="MUTS PROTEIN HOMOLOG 4"/>
    <property type="match status" value="1"/>
</dbReference>
<dbReference type="Gene3D" id="1.10.1420.10">
    <property type="match status" value="1"/>
</dbReference>
<dbReference type="InterPro" id="IPR045076">
    <property type="entry name" value="MutS"/>
</dbReference>
<dbReference type="InterPro" id="IPR036187">
    <property type="entry name" value="DNA_mismatch_repair_MutS_sf"/>
</dbReference>
<reference evidence="3" key="1">
    <citation type="submission" date="2020-06" db="EMBL/GenBank/DDBJ databases">
        <title>Draft genome of Bugula neritina, a colonial animal packing powerful symbionts and potential medicines.</title>
        <authorList>
            <person name="Rayko M."/>
        </authorList>
    </citation>
    <scope>NUCLEOTIDE SEQUENCE [LARGE SCALE GENOMIC DNA]</scope>
    <source>
        <strain evidence="3">Kwan_BN1</strain>
    </source>
</reference>
<organism evidence="3 4">
    <name type="scientific">Bugula neritina</name>
    <name type="common">Brown bryozoan</name>
    <name type="synonym">Sertularia neritina</name>
    <dbReference type="NCBI Taxonomy" id="10212"/>
    <lineage>
        <taxon>Eukaryota</taxon>
        <taxon>Metazoa</taxon>
        <taxon>Spiralia</taxon>
        <taxon>Lophotrochozoa</taxon>
        <taxon>Bryozoa</taxon>
        <taxon>Gymnolaemata</taxon>
        <taxon>Cheilostomatida</taxon>
        <taxon>Flustrina</taxon>
        <taxon>Buguloidea</taxon>
        <taxon>Bugulidae</taxon>
        <taxon>Bugula</taxon>
    </lineage>
</organism>
<dbReference type="GO" id="GO:0005524">
    <property type="term" value="F:ATP binding"/>
    <property type="evidence" value="ECO:0007669"/>
    <property type="project" value="InterPro"/>
</dbReference>
<accession>A0A7J7J3B1</accession>
<feature type="domain" description="DNA mismatch repair protein MutS core" evidence="2">
    <location>
        <begin position="205"/>
        <end position="362"/>
    </location>
</feature>
<dbReference type="GO" id="GO:0007131">
    <property type="term" value="P:reciprocal meiotic recombination"/>
    <property type="evidence" value="ECO:0007669"/>
    <property type="project" value="TreeGrafter"/>
</dbReference>
<evidence type="ECO:0000256" key="1">
    <source>
        <dbReference type="ARBA" id="ARBA00006271"/>
    </source>
</evidence>
<gene>
    <name evidence="3" type="ORF">EB796_020997</name>
</gene>
<dbReference type="Proteomes" id="UP000593567">
    <property type="component" value="Unassembled WGS sequence"/>
</dbReference>
<dbReference type="GO" id="GO:0030983">
    <property type="term" value="F:mismatched DNA binding"/>
    <property type="evidence" value="ECO:0007669"/>
    <property type="project" value="InterPro"/>
</dbReference>
<sequence>MSFFKPPSRLFGGTTTATSSCLNSSLKTQFTGRAGSLFNMSICSNTTAATDTARSSTVMCIVKGRGKAITETGLASMDLRRNIIKMSQFCDDQLFSQLLTQVHMADPVEIIVAQTLRESSALDHMFEKLSRNIPEAKVVGVPRRYMNEIKGRDFIRRLCSRDSTGIEVGSGIKYIEESLSIYLAPHTLRMIYHTGANCMLIDHGTAVNLELLRSTSCHTTGKQSAPSLYTVINHTNTLTGAITLRANLLQPPTDRSLIEARYEAVEEFVDNIEMFTSLTSAFVKFPNIEKVISLCIQIPRQENRGTAESKIRNTLCLKTALDLVPCIAEVLRPAKSTLVKNLRQRLLDGGLERLSQLIVDKLNSNATFTSNASSLRGQIVFAVKQGIDDVSIC</sequence>
<comment type="caution">
    <text evidence="3">The sequence shown here is derived from an EMBL/GenBank/DDBJ whole genome shotgun (WGS) entry which is preliminary data.</text>
</comment>
<dbReference type="PROSITE" id="PS51257">
    <property type="entry name" value="PROKAR_LIPOPROTEIN"/>
    <property type="match status" value="1"/>
</dbReference>
<evidence type="ECO:0000313" key="3">
    <source>
        <dbReference type="EMBL" id="KAF6020700.1"/>
    </source>
</evidence>
<proteinExistence type="inferred from homology"/>
<dbReference type="GO" id="GO:0140664">
    <property type="term" value="F:ATP-dependent DNA damage sensor activity"/>
    <property type="evidence" value="ECO:0007669"/>
    <property type="project" value="InterPro"/>
</dbReference>
<dbReference type="Gene3D" id="3.30.420.110">
    <property type="entry name" value="MutS, connector domain"/>
    <property type="match status" value="1"/>
</dbReference>
<name>A0A7J7J3B1_BUGNE</name>
<dbReference type="InterPro" id="IPR007696">
    <property type="entry name" value="DNA_mismatch_repair_MutS_core"/>
</dbReference>
<dbReference type="EMBL" id="VXIV02003150">
    <property type="protein sequence ID" value="KAF6020700.1"/>
    <property type="molecule type" value="Genomic_DNA"/>
</dbReference>
<keyword evidence="4" id="KW-1185">Reference proteome</keyword>
<evidence type="ECO:0000313" key="4">
    <source>
        <dbReference type="Proteomes" id="UP000593567"/>
    </source>
</evidence>
<dbReference type="GO" id="GO:0005634">
    <property type="term" value="C:nucleus"/>
    <property type="evidence" value="ECO:0007669"/>
    <property type="project" value="TreeGrafter"/>
</dbReference>
<dbReference type="AlphaFoldDB" id="A0A7J7J3B1"/>
<evidence type="ECO:0000259" key="2">
    <source>
        <dbReference type="Pfam" id="PF05192"/>
    </source>
</evidence>
<dbReference type="PANTHER" id="PTHR11361">
    <property type="entry name" value="DNA MISMATCH REPAIR PROTEIN MUTS FAMILY MEMBER"/>
    <property type="match status" value="1"/>
</dbReference>
<dbReference type="InterPro" id="IPR036678">
    <property type="entry name" value="MutS_con_dom_sf"/>
</dbReference>
<dbReference type="OrthoDB" id="276261at2759"/>
<comment type="similarity">
    <text evidence="1">Belongs to the DNA mismatch repair MutS family.</text>
</comment>
<protein>
    <recommendedName>
        <fullName evidence="2">DNA mismatch repair protein MutS core domain-containing protein</fullName>
    </recommendedName>
</protein>
<dbReference type="SUPFAM" id="SSF48334">
    <property type="entry name" value="DNA repair protein MutS, domain III"/>
    <property type="match status" value="1"/>
</dbReference>
<dbReference type="GO" id="GO:0006298">
    <property type="term" value="P:mismatch repair"/>
    <property type="evidence" value="ECO:0007669"/>
    <property type="project" value="InterPro"/>
</dbReference>